<dbReference type="Pfam" id="PF08450">
    <property type="entry name" value="SGL"/>
    <property type="match status" value="1"/>
</dbReference>
<evidence type="ECO:0000259" key="4">
    <source>
        <dbReference type="Pfam" id="PF08450"/>
    </source>
</evidence>
<proteinExistence type="inferred from homology"/>
<dbReference type="AlphaFoldDB" id="A0A0R3M755"/>
<dbReference type="InterPro" id="IPR011042">
    <property type="entry name" value="6-blade_b-propeller_TolB-like"/>
</dbReference>
<evidence type="ECO:0000313" key="6">
    <source>
        <dbReference type="Proteomes" id="UP000050863"/>
    </source>
</evidence>
<evidence type="ECO:0000256" key="3">
    <source>
        <dbReference type="PIRSR" id="PIRSR605511-2"/>
    </source>
</evidence>
<evidence type="ECO:0000313" key="5">
    <source>
        <dbReference type="EMBL" id="KRR15864.1"/>
    </source>
</evidence>
<comment type="similarity">
    <text evidence="1">Belongs to the SMP-30/CGR1 family.</text>
</comment>
<dbReference type="EMBL" id="LLXZ01000002">
    <property type="protein sequence ID" value="KRR15864.1"/>
    <property type="molecule type" value="Genomic_DNA"/>
</dbReference>
<dbReference type="GO" id="GO:0005509">
    <property type="term" value="F:calcium ion binding"/>
    <property type="evidence" value="ECO:0007669"/>
    <property type="project" value="TreeGrafter"/>
</dbReference>
<comment type="caution">
    <text evidence="5">The sequence shown here is derived from an EMBL/GenBank/DDBJ whole genome shotgun (WGS) entry which is preliminary data.</text>
</comment>
<dbReference type="Gene3D" id="2.120.10.30">
    <property type="entry name" value="TolB, C-terminal domain"/>
    <property type="match status" value="1"/>
</dbReference>
<dbReference type="GO" id="GO:0019853">
    <property type="term" value="P:L-ascorbic acid biosynthetic process"/>
    <property type="evidence" value="ECO:0007669"/>
    <property type="project" value="TreeGrafter"/>
</dbReference>
<dbReference type="PRINTS" id="PR01790">
    <property type="entry name" value="SMP30FAMILY"/>
</dbReference>
<feature type="binding site" evidence="3">
    <location>
        <position position="153"/>
    </location>
    <ligand>
        <name>a divalent metal cation</name>
        <dbReference type="ChEBI" id="CHEBI:60240"/>
    </ligand>
</feature>
<dbReference type="PANTHER" id="PTHR10907:SF47">
    <property type="entry name" value="REGUCALCIN"/>
    <property type="match status" value="1"/>
</dbReference>
<feature type="binding site" evidence="3">
    <location>
        <position position="202"/>
    </location>
    <ligand>
        <name>a divalent metal cation</name>
        <dbReference type="ChEBI" id="CHEBI:60240"/>
    </ligand>
</feature>
<evidence type="ECO:0000256" key="1">
    <source>
        <dbReference type="ARBA" id="ARBA00008853"/>
    </source>
</evidence>
<name>A0A0R3M755_9BRAD</name>
<dbReference type="PANTHER" id="PTHR10907">
    <property type="entry name" value="REGUCALCIN"/>
    <property type="match status" value="1"/>
</dbReference>
<accession>A0A0R3M755</accession>
<dbReference type="GO" id="GO:0004341">
    <property type="term" value="F:gluconolactonase activity"/>
    <property type="evidence" value="ECO:0007669"/>
    <property type="project" value="TreeGrafter"/>
</dbReference>
<keyword evidence="6" id="KW-1185">Reference proteome</keyword>
<gene>
    <name evidence="5" type="ORF">CQ12_32505</name>
</gene>
<dbReference type="Proteomes" id="UP000050863">
    <property type="component" value="Unassembled WGS sequence"/>
</dbReference>
<dbReference type="InterPro" id="IPR005511">
    <property type="entry name" value="SMP-30"/>
</dbReference>
<keyword evidence="3" id="KW-0479">Metal-binding</keyword>
<sequence length="293" mass="31124">MNKAPRITRIGGTKDQLGESPVWDERTQALVWIDSLAGAIRKLSPATGAIEEFEVPAPIGSLALTQGGGAVLALRHGFAQYDFSTHGLTMGPSIDVEHPMVRLNDGKVDPFGRFVAGTLHGGRAESERPLGGLYRTDASGAIELIEDDLAVTNGPCFSPDGRTFYLADSARHVTWAYDYRREGPLVNKRVFVNTDALGSGADGATVDAEGYLWTVLVRIGSIARFAPNGTMDRLVEMPVRHPTSVAFGGPGLDVLYVTSISRSTNLADDGPDAGGLFAVEDLGVNGLPAERFG</sequence>
<organism evidence="5 6">
    <name type="scientific">Bradyrhizobium jicamae</name>
    <dbReference type="NCBI Taxonomy" id="280332"/>
    <lineage>
        <taxon>Bacteria</taxon>
        <taxon>Pseudomonadati</taxon>
        <taxon>Pseudomonadota</taxon>
        <taxon>Alphaproteobacteria</taxon>
        <taxon>Hyphomicrobiales</taxon>
        <taxon>Nitrobacteraceae</taxon>
        <taxon>Bradyrhizobium</taxon>
    </lineage>
</organism>
<dbReference type="SUPFAM" id="SSF63829">
    <property type="entry name" value="Calcium-dependent phosphotriesterase"/>
    <property type="match status" value="1"/>
</dbReference>
<evidence type="ECO:0000256" key="2">
    <source>
        <dbReference type="PIRSR" id="PIRSR605511-1"/>
    </source>
</evidence>
<protein>
    <submittedName>
        <fullName evidence="5">Gluconolaconase</fullName>
    </submittedName>
</protein>
<feature type="active site" description="Proton donor/acceptor" evidence="2">
    <location>
        <position position="202"/>
    </location>
</feature>
<feature type="binding site" evidence="3">
    <location>
        <position position="102"/>
    </location>
    <ligand>
        <name>substrate</name>
    </ligand>
</feature>
<feature type="domain" description="SMP-30/Gluconolactonase/LRE-like region" evidence="4">
    <location>
        <begin position="17"/>
        <end position="260"/>
    </location>
</feature>
<comment type="cofactor">
    <cofactor evidence="3">
        <name>Zn(2+)</name>
        <dbReference type="ChEBI" id="CHEBI:29105"/>
    </cofactor>
    <text evidence="3">Binds 1 divalent metal cation per subunit.</text>
</comment>
<feature type="binding site" evidence="3">
    <location>
        <position position="19"/>
    </location>
    <ligand>
        <name>a divalent metal cation</name>
        <dbReference type="ChEBI" id="CHEBI:60240"/>
    </ligand>
</feature>
<reference evidence="5 6" key="1">
    <citation type="submission" date="2014-03" db="EMBL/GenBank/DDBJ databases">
        <title>Bradyrhizobium valentinum sp. nov., isolated from effective nodules of Lupinus mariae-josephae, a lupine endemic of basic-lime soils in Eastern Spain.</title>
        <authorList>
            <person name="Duran D."/>
            <person name="Rey L."/>
            <person name="Navarro A."/>
            <person name="Busquets A."/>
            <person name="Imperial J."/>
            <person name="Ruiz-Argueso T."/>
        </authorList>
    </citation>
    <scope>NUCLEOTIDE SEQUENCE [LARGE SCALE GENOMIC DNA]</scope>
    <source>
        <strain evidence="5 6">PAC68</strain>
    </source>
</reference>
<dbReference type="STRING" id="280332.CQ12_32505"/>
<dbReference type="InterPro" id="IPR013658">
    <property type="entry name" value="SGL"/>
</dbReference>
<dbReference type="OrthoDB" id="2633250at2"/>
<dbReference type="RefSeq" id="WP_057833384.1">
    <property type="nucleotide sequence ID" value="NZ_LLXZ01000002.1"/>
</dbReference>
<keyword evidence="3" id="KW-0862">Zinc</keyword>
<feature type="binding site" evidence="3">
    <location>
        <position position="104"/>
    </location>
    <ligand>
        <name>substrate</name>
    </ligand>
</feature>